<evidence type="ECO:0000256" key="5">
    <source>
        <dbReference type="SAM" id="MobiDB-lite"/>
    </source>
</evidence>
<feature type="transmembrane region" description="Helical" evidence="6">
    <location>
        <begin position="454"/>
        <end position="473"/>
    </location>
</feature>
<dbReference type="GO" id="GO:0015179">
    <property type="term" value="F:L-amino acid transmembrane transporter activity"/>
    <property type="evidence" value="ECO:0007669"/>
    <property type="project" value="TreeGrafter"/>
</dbReference>
<feature type="transmembrane region" description="Helical" evidence="6">
    <location>
        <begin position="177"/>
        <end position="195"/>
    </location>
</feature>
<evidence type="ECO:0000256" key="3">
    <source>
        <dbReference type="ARBA" id="ARBA00022989"/>
    </source>
</evidence>
<keyword evidence="4 6" id="KW-0472">Membrane</keyword>
<evidence type="ECO:0000256" key="6">
    <source>
        <dbReference type="SAM" id="Phobius"/>
    </source>
</evidence>
<dbReference type="InterPro" id="IPR002293">
    <property type="entry name" value="AA/rel_permease1"/>
</dbReference>
<accession>A0A8H2VV48</accession>
<dbReference type="Pfam" id="PF13520">
    <property type="entry name" value="AA_permease_2"/>
    <property type="match status" value="1"/>
</dbReference>
<feature type="transmembrane region" description="Helical" evidence="6">
    <location>
        <begin position="201"/>
        <end position="226"/>
    </location>
</feature>
<feature type="transmembrane region" description="Helical" evidence="6">
    <location>
        <begin position="525"/>
        <end position="544"/>
    </location>
</feature>
<dbReference type="GO" id="GO:0016020">
    <property type="term" value="C:membrane"/>
    <property type="evidence" value="ECO:0007669"/>
    <property type="project" value="UniProtKB-SubCell"/>
</dbReference>
<evidence type="ECO:0000256" key="1">
    <source>
        <dbReference type="ARBA" id="ARBA00004141"/>
    </source>
</evidence>
<feature type="compositionally biased region" description="Polar residues" evidence="5">
    <location>
        <begin position="418"/>
        <end position="427"/>
    </location>
</feature>
<dbReference type="Proteomes" id="UP000624404">
    <property type="component" value="Unassembled WGS sequence"/>
</dbReference>
<dbReference type="Gene3D" id="1.20.1740.10">
    <property type="entry name" value="Amino acid/polyamine transporter I"/>
    <property type="match status" value="1"/>
</dbReference>
<dbReference type="InterPro" id="IPR050598">
    <property type="entry name" value="AminoAcid_Transporter"/>
</dbReference>
<feature type="transmembrane region" description="Helical" evidence="6">
    <location>
        <begin position="485"/>
        <end position="504"/>
    </location>
</feature>
<evidence type="ECO:0000256" key="2">
    <source>
        <dbReference type="ARBA" id="ARBA00022692"/>
    </source>
</evidence>
<feature type="transmembrane region" description="Helical" evidence="6">
    <location>
        <begin position="556"/>
        <end position="575"/>
    </location>
</feature>
<proteinExistence type="predicted"/>
<keyword evidence="2 6" id="KW-0812">Transmembrane</keyword>
<feature type="transmembrane region" description="Helical" evidence="6">
    <location>
        <begin position="353"/>
        <end position="374"/>
    </location>
</feature>
<comment type="subcellular location">
    <subcellularLocation>
        <location evidence="1">Membrane</location>
        <topology evidence="1">Multi-pass membrane protein</topology>
    </subcellularLocation>
</comment>
<dbReference type="PIRSF" id="PIRSF006060">
    <property type="entry name" value="AA_transporter"/>
    <property type="match status" value="1"/>
</dbReference>
<evidence type="ECO:0000313" key="8">
    <source>
        <dbReference type="Proteomes" id="UP000624404"/>
    </source>
</evidence>
<feature type="transmembrane region" description="Helical" evidence="6">
    <location>
        <begin position="82"/>
        <end position="100"/>
    </location>
</feature>
<name>A0A8H2VV48_9HELO</name>
<dbReference type="EMBL" id="CAJHIA010000014">
    <property type="protein sequence ID" value="CAD6445349.1"/>
    <property type="molecule type" value="Genomic_DNA"/>
</dbReference>
<feature type="transmembrane region" description="Helical" evidence="6">
    <location>
        <begin position="295"/>
        <end position="317"/>
    </location>
</feature>
<gene>
    <name evidence="7" type="ORF">SCLTRI_LOCUS5135</name>
</gene>
<feature type="transmembrane region" description="Helical" evidence="6">
    <location>
        <begin position="136"/>
        <end position="165"/>
    </location>
</feature>
<protein>
    <submittedName>
        <fullName evidence="7">De1bd2df-e27b-4a2f-9748-9a3129b5dc9c</fullName>
    </submittedName>
</protein>
<keyword evidence="8" id="KW-1185">Reference proteome</keyword>
<dbReference type="PANTHER" id="PTHR11785">
    <property type="entry name" value="AMINO ACID TRANSPORTER"/>
    <property type="match status" value="1"/>
</dbReference>
<keyword evidence="3 6" id="KW-1133">Transmembrane helix</keyword>
<comment type="caution">
    <text evidence="7">The sequence shown here is derived from an EMBL/GenBank/DDBJ whole genome shotgun (WGS) entry which is preliminary data.</text>
</comment>
<sequence length="647" mass="71953">MDVTSGNLPEDEVNFIVNNNTAKEFERAKLDRNKEVTHSPKGDHLLSRFQVACIIINRMMGTGIFESPTIIIQQDRNVGASLILWVLGFIASMAGTLMYVEYGLTIPWRTIHGKFYFVPKSGGELNYLGFLVKNPIYMAICMFSFIFIVVGNSAANCVSFAVHCLAAAGIDDSRKGAVQGIAIGTAWLVTSLHSLGRMFGIHLNSVFAVTKVSILIMVIIMGFMVLNNHIEHFHRDTSSYKNLDPKTSFEQLSKGDHARGFAAAYLNVIFTCGGWNQANYVLGEIRKPMRTFRGISLWTVGIMCTLYLLTNISYMIVVTIPQDGIFIDGETVIEQFFQRTIGQAWNERRASQVMDVCLAISSLGNVIVTTFTAARVKQEIAKEGILPFSLVFAGNRNIIEWALKKLGRPAQNQQVAPGIPAQNQQRASGIPAQNQQGAAGAPVQPKSDPIPLPALVLHGVFSTILILASLRIPHSKDAYSLLVEIYTYPIDAMVAICLSLGMILMRSTKSSEWNTHSTSNRWFSLATAVVVFVANAFPVAALWIPESNPGSSIPWYVVPTIGWTLVLGGFIYYLVFRFAVPRLLRGQMLEVQRKHFYIRDDEGYYVQKSEIVEHKWSVPRYSDRTQFDRQNNSFGLPVIEARSPSSL</sequence>
<dbReference type="OrthoDB" id="5982228at2759"/>
<dbReference type="AlphaFoldDB" id="A0A8H2VV48"/>
<reference evidence="7" key="1">
    <citation type="submission" date="2020-10" db="EMBL/GenBank/DDBJ databases">
        <authorList>
            <person name="Kusch S."/>
        </authorList>
    </citation>
    <scope>NUCLEOTIDE SEQUENCE</scope>
    <source>
        <strain evidence="7">SwB9</strain>
    </source>
</reference>
<organism evidence="7 8">
    <name type="scientific">Sclerotinia trifoliorum</name>
    <dbReference type="NCBI Taxonomy" id="28548"/>
    <lineage>
        <taxon>Eukaryota</taxon>
        <taxon>Fungi</taxon>
        <taxon>Dikarya</taxon>
        <taxon>Ascomycota</taxon>
        <taxon>Pezizomycotina</taxon>
        <taxon>Leotiomycetes</taxon>
        <taxon>Helotiales</taxon>
        <taxon>Sclerotiniaceae</taxon>
        <taxon>Sclerotinia</taxon>
    </lineage>
</organism>
<feature type="region of interest" description="Disordered" evidence="5">
    <location>
        <begin position="418"/>
        <end position="443"/>
    </location>
</feature>
<evidence type="ECO:0000256" key="4">
    <source>
        <dbReference type="ARBA" id="ARBA00023136"/>
    </source>
</evidence>
<dbReference type="PANTHER" id="PTHR11785:SF382">
    <property type="entry name" value="LOW-AFFINITY METHIONINE PERMEASE"/>
    <property type="match status" value="1"/>
</dbReference>
<evidence type="ECO:0000313" key="7">
    <source>
        <dbReference type="EMBL" id="CAD6445349.1"/>
    </source>
</evidence>
<feature type="compositionally biased region" description="Low complexity" evidence="5">
    <location>
        <begin position="429"/>
        <end position="443"/>
    </location>
</feature>